<accession>A0ABN8YN71</accession>
<keyword evidence="3" id="KW-1185">Reference proteome</keyword>
<evidence type="ECO:0000313" key="3">
    <source>
        <dbReference type="Proteomes" id="UP001176941"/>
    </source>
</evidence>
<dbReference type="EMBL" id="OX459957">
    <property type="protein sequence ID" value="CAI9163022.1"/>
    <property type="molecule type" value="Genomic_DNA"/>
</dbReference>
<reference evidence="2" key="1">
    <citation type="submission" date="2023-04" db="EMBL/GenBank/DDBJ databases">
        <authorList>
            <consortium name="ELIXIR-Norway"/>
        </authorList>
    </citation>
    <scope>NUCLEOTIDE SEQUENCE [LARGE SCALE GENOMIC DNA]</scope>
</reference>
<protein>
    <submittedName>
        <fullName evidence="2">Uncharacterized protein</fullName>
    </submittedName>
</protein>
<evidence type="ECO:0000256" key="1">
    <source>
        <dbReference type="SAM" id="MobiDB-lite"/>
    </source>
</evidence>
<proteinExistence type="predicted"/>
<sequence>MRGMLREGSGLTGPEKGVEEENETPRPWGARVEGGNSDSTTISLSLRGVASCSLPSYSTSISHDWDLTDLRTLKDQTINTQQVPNVLNGFPFSKPVCEKFQMSKR</sequence>
<dbReference type="Proteomes" id="UP001176941">
    <property type="component" value="Chromosome 21"/>
</dbReference>
<feature type="region of interest" description="Disordered" evidence="1">
    <location>
        <begin position="1"/>
        <end position="40"/>
    </location>
</feature>
<evidence type="ECO:0000313" key="2">
    <source>
        <dbReference type="EMBL" id="CAI9163022.1"/>
    </source>
</evidence>
<gene>
    <name evidence="2" type="ORF">MRATA1EN1_LOCUS11984</name>
</gene>
<name>A0ABN8YN71_RANTA</name>
<organism evidence="2 3">
    <name type="scientific">Rangifer tarandus platyrhynchus</name>
    <name type="common">Svalbard reindeer</name>
    <dbReference type="NCBI Taxonomy" id="3082113"/>
    <lineage>
        <taxon>Eukaryota</taxon>
        <taxon>Metazoa</taxon>
        <taxon>Chordata</taxon>
        <taxon>Craniata</taxon>
        <taxon>Vertebrata</taxon>
        <taxon>Euteleostomi</taxon>
        <taxon>Mammalia</taxon>
        <taxon>Eutheria</taxon>
        <taxon>Laurasiatheria</taxon>
        <taxon>Artiodactyla</taxon>
        <taxon>Ruminantia</taxon>
        <taxon>Pecora</taxon>
        <taxon>Cervidae</taxon>
        <taxon>Odocoileinae</taxon>
        <taxon>Rangifer</taxon>
    </lineage>
</organism>